<dbReference type="EMBL" id="SDRB02004922">
    <property type="protein sequence ID" value="THG15116.1"/>
    <property type="molecule type" value="Genomic_DNA"/>
</dbReference>
<dbReference type="AlphaFoldDB" id="A0A4S4EH19"/>
<evidence type="ECO:0000313" key="7">
    <source>
        <dbReference type="Proteomes" id="UP000306102"/>
    </source>
</evidence>
<dbReference type="InterPro" id="IPR042201">
    <property type="entry name" value="FH2_Formin_sf"/>
</dbReference>
<evidence type="ECO:0000256" key="1">
    <source>
        <dbReference type="ARBA" id="ARBA00025793"/>
    </source>
</evidence>
<evidence type="ECO:0000256" key="2">
    <source>
        <dbReference type="RuleBase" id="RU361260"/>
    </source>
</evidence>
<feature type="compositionally biased region" description="Pro residues" evidence="3">
    <location>
        <begin position="271"/>
        <end position="280"/>
    </location>
</feature>
<feature type="region of interest" description="Disordered" evidence="3">
    <location>
        <begin position="184"/>
        <end position="211"/>
    </location>
</feature>
<feature type="region of interest" description="Disordered" evidence="3">
    <location>
        <begin position="546"/>
        <end position="568"/>
    </location>
</feature>
<dbReference type="SUPFAM" id="SSF101447">
    <property type="entry name" value="Formin homology 2 domain (FH2 domain)"/>
    <property type="match status" value="1"/>
</dbReference>
<keyword evidence="7" id="KW-1185">Reference proteome</keyword>
<feature type="region of interest" description="Disordered" evidence="3">
    <location>
        <begin position="926"/>
        <end position="973"/>
    </location>
</feature>
<proteinExistence type="inferred from homology"/>
<feature type="compositionally biased region" description="Polar residues" evidence="3">
    <location>
        <begin position="483"/>
        <end position="493"/>
    </location>
</feature>
<feature type="compositionally biased region" description="Pro residues" evidence="3">
    <location>
        <begin position="355"/>
        <end position="364"/>
    </location>
</feature>
<feature type="compositionally biased region" description="Pro residues" evidence="3">
    <location>
        <begin position="311"/>
        <end position="320"/>
    </location>
</feature>
<evidence type="ECO:0000256" key="3">
    <source>
        <dbReference type="SAM" id="MobiDB-lite"/>
    </source>
</evidence>
<feature type="compositionally biased region" description="Pro residues" evidence="3">
    <location>
        <begin position="376"/>
        <end position="387"/>
    </location>
</feature>
<dbReference type="PANTHER" id="PTHR23213:SF354">
    <property type="entry name" value="FORMIN-LIKE PROTEIN 4"/>
    <property type="match status" value="1"/>
</dbReference>
<feature type="domain" description="FH2" evidence="5">
    <location>
        <begin position="494"/>
        <end position="937"/>
    </location>
</feature>
<dbReference type="SMART" id="SM00498">
    <property type="entry name" value="FH2"/>
    <property type="match status" value="1"/>
</dbReference>
<feature type="compositionally biased region" description="Pro residues" evidence="3">
    <location>
        <begin position="438"/>
        <end position="463"/>
    </location>
</feature>
<feature type="region of interest" description="Disordered" evidence="3">
    <location>
        <begin position="121"/>
        <end position="146"/>
    </location>
</feature>
<dbReference type="InterPro" id="IPR015425">
    <property type="entry name" value="FH2_Formin"/>
</dbReference>
<feature type="region of interest" description="Disordered" evidence="3">
    <location>
        <begin position="305"/>
        <end position="513"/>
    </location>
</feature>
<comment type="similarity">
    <text evidence="1">Belongs to the formin-like family. Class-I subfamily.</text>
</comment>
<dbReference type="Proteomes" id="UP000306102">
    <property type="component" value="Unassembled WGS sequence"/>
</dbReference>
<keyword evidence="4" id="KW-0472">Membrane</keyword>
<dbReference type="PROSITE" id="PS51444">
    <property type="entry name" value="FH2"/>
    <property type="match status" value="1"/>
</dbReference>
<keyword evidence="4" id="KW-1133">Transmembrane helix</keyword>
<organism evidence="6 7">
    <name type="scientific">Camellia sinensis var. sinensis</name>
    <name type="common">China tea</name>
    <dbReference type="NCBI Taxonomy" id="542762"/>
    <lineage>
        <taxon>Eukaryota</taxon>
        <taxon>Viridiplantae</taxon>
        <taxon>Streptophyta</taxon>
        <taxon>Embryophyta</taxon>
        <taxon>Tracheophyta</taxon>
        <taxon>Spermatophyta</taxon>
        <taxon>Magnoliopsida</taxon>
        <taxon>eudicotyledons</taxon>
        <taxon>Gunneridae</taxon>
        <taxon>Pentapetalae</taxon>
        <taxon>asterids</taxon>
        <taxon>Ericales</taxon>
        <taxon>Theaceae</taxon>
        <taxon>Camellia</taxon>
    </lineage>
</organism>
<feature type="transmembrane region" description="Helical" evidence="4">
    <location>
        <begin position="92"/>
        <end position="114"/>
    </location>
</feature>
<dbReference type="Gene3D" id="1.20.58.2220">
    <property type="entry name" value="Formin, FH2 domain"/>
    <property type="match status" value="1"/>
</dbReference>
<feature type="region of interest" description="Disordered" evidence="3">
    <location>
        <begin position="762"/>
        <end position="788"/>
    </location>
</feature>
<feature type="region of interest" description="Disordered" evidence="3">
    <location>
        <begin position="64"/>
        <end position="88"/>
    </location>
</feature>
<protein>
    <recommendedName>
        <fullName evidence="2">Formin-like protein</fullName>
    </recommendedName>
</protein>
<dbReference type="STRING" id="542762.A0A4S4EH19"/>
<feature type="transmembrane region" description="Helical" evidence="4">
    <location>
        <begin position="24"/>
        <end position="44"/>
    </location>
</feature>
<feature type="region of interest" description="Disordered" evidence="3">
    <location>
        <begin position="245"/>
        <end position="280"/>
    </location>
</feature>
<feature type="compositionally biased region" description="Polar residues" evidence="3">
    <location>
        <begin position="929"/>
        <end position="941"/>
    </location>
</feature>
<gene>
    <name evidence="6" type="ORF">TEA_005476</name>
</gene>
<name>A0A4S4EH19_CAMSN</name>
<evidence type="ECO:0000256" key="4">
    <source>
        <dbReference type="SAM" id="Phobius"/>
    </source>
</evidence>
<feature type="compositionally biased region" description="Pro residues" evidence="3">
    <location>
        <begin position="65"/>
        <end position="81"/>
    </location>
</feature>
<dbReference type="InterPro" id="IPR027643">
    <property type="entry name" value="Formin-like_plant"/>
</dbReference>
<evidence type="ECO:0000259" key="5">
    <source>
        <dbReference type="PROSITE" id="PS51444"/>
    </source>
</evidence>
<accession>A0A4S4EH19</accession>
<dbReference type="PANTHER" id="PTHR23213">
    <property type="entry name" value="FORMIN-RELATED"/>
    <property type="match status" value="1"/>
</dbReference>
<feature type="compositionally biased region" description="Low complexity" evidence="3">
    <location>
        <begin position="546"/>
        <end position="560"/>
    </location>
</feature>
<dbReference type="GO" id="GO:0051015">
    <property type="term" value="F:actin filament binding"/>
    <property type="evidence" value="ECO:0007669"/>
    <property type="project" value="InterPro"/>
</dbReference>
<reference evidence="6 7" key="1">
    <citation type="journal article" date="2018" name="Proc. Natl. Acad. Sci. U.S.A.">
        <title>Draft genome sequence of Camellia sinensis var. sinensis provides insights into the evolution of the tea genome and tea quality.</title>
        <authorList>
            <person name="Wei C."/>
            <person name="Yang H."/>
            <person name="Wang S."/>
            <person name="Zhao J."/>
            <person name="Liu C."/>
            <person name="Gao L."/>
            <person name="Xia E."/>
            <person name="Lu Y."/>
            <person name="Tai Y."/>
            <person name="She G."/>
            <person name="Sun J."/>
            <person name="Cao H."/>
            <person name="Tong W."/>
            <person name="Gao Q."/>
            <person name="Li Y."/>
            <person name="Deng W."/>
            <person name="Jiang X."/>
            <person name="Wang W."/>
            <person name="Chen Q."/>
            <person name="Zhang S."/>
            <person name="Li H."/>
            <person name="Wu J."/>
            <person name="Wang P."/>
            <person name="Li P."/>
            <person name="Shi C."/>
            <person name="Zheng F."/>
            <person name="Jian J."/>
            <person name="Huang B."/>
            <person name="Shan D."/>
            <person name="Shi M."/>
            <person name="Fang C."/>
            <person name="Yue Y."/>
            <person name="Li F."/>
            <person name="Li D."/>
            <person name="Wei S."/>
            <person name="Han B."/>
            <person name="Jiang C."/>
            <person name="Yin Y."/>
            <person name="Xia T."/>
            <person name="Zhang Z."/>
            <person name="Bennetzen J.L."/>
            <person name="Zhao S."/>
            <person name="Wan X."/>
        </authorList>
    </citation>
    <scope>NUCLEOTIDE SEQUENCE [LARGE SCALE GENOMIC DNA]</scope>
    <source>
        <strain evidence="7">cv. Shuchazao</strain>
        <tissue evidence="6">Leaf</tissue>
    </source>
</reference>
<comment type="caution">
    <text evidence="6">The sequence shown here is derived from an EMBL/GenBank/DDBJ whole genome shotgun (WGS) entry which is preliminary data.</text>
</comment>
<feature type="compositionally biased region" description="Low complexity" evidence="3">
    <location>
        <begin position="762"/>
        <end position="781"/>
    </location>
</feature>
<dbReference type="Pfam" id="PF02181">
    <property type="entry name" value="FH2"/>
    <property type="match status" value="1"/>
</dbReference>
<feature type="compositionally biased region" description="Pro residues" evidence="3">
    <location>
        <begin position="332"/>
        <end position="342"/>
    </location>
</feature>
<dbReference type="GO" id="GO:0045010">
    <property type="term" value="P:actin nucleation"/>
    <property type="evidence" value="ECO:0007669"/>
    <property type="project" value="InterPro"/>
</dbReference>
<keyword evidence="4" id="KW-0812">Transmembrane</keyword>
<evidence type="ECO:0000313" key="6">
    <source>
        <dbReference type="EMBL" id="THG15116.1"/>
    </source>
</evidence>
<sequence length="973" mass="106066">MIQYYLSLSLSLSNSIKKSMASKFYPWIVLFQFLVFVSVVPSFFCQLDSPRNIQTVYPFRISVPTPRPPPPPPLPPPPSPPQRGKSSSKGTVVKAVVATAASTLVLSLFFFLVLQKYSQKRKENGNGNNTSVPYYSRRRSDPTVAPNEFTRFDGNVRGVIIDEDGLDVLYWRNLQGGKRKKSFRKEVFNGNSKEEEKKMSSKSERQDNKAENLVHEIPLLRVKSSTSQGYSIPPPRPLASVFAIPNTRSPAPRPPPPPVESVFAIPNTGSPAPPPPPPPVESVFAIPNMRSPAPPPLSVESVFAIPNTRSPAPPPPPPPVESVFAIPNTRSPAPPPPPPPPLVESVFAIPNTRSPAPPPPPPPVESVFAIPNTRSPAPPPPPPPPPVESVFAIPNTRSPAPPPPPMESVFVIPNTRSPAPPPPPPVASILAIPNRQRPAPPPPPPPSIPAKKGPAPPPPPPKAPGLASSSKPLPPPKGIPSSNKQSESLSREGSTGDGNGQVKLKPLHWDKVNPNVDHSMVWHKIDGGSFRFDDDLMEALFGNVASARQSPKANSSSSSPKSEKSNPRSRVFILDARKSQNTAIVLRSLAISRNEVIDSLIEGQGLDSDTLEKLTKIAPTKEEESEILAFDGDPTRLADAESFLYHLLGAVPSAFTRFNAMLFRSNYNSEILHLKETLQTLDLACKELRTRGLFLKLLEAILKAGNRMNAGTSRGNAQAFSLTTLRKLSDVKSIDGKTTLLHFVVEEVVRAEGKRCVLNKNRSLSRNSSRSNNDTARNSDNLTSKDDKEREYTKLGLPVVGGLSSEFSNVKKAATMDYDALVKTCSVLTAHIDEIRQVLTRCGDSEGGFVREMKSFLQVAGQEVEVVKQEQTKVMELVKRTTEYYQAGASKDKEKNPLQLFIIVKDFLGMVDQACIDIARNLQKRKTTTKTNAGSTSSPKSPESRNAVKFPRLPENFMSDKSKSSSSESDDDF</sequence>